<evidence type="ECO:0000256" key="6">
    <source>
        <dbReference type="SAM" id="MobiDB-lite"/>
    </source>
</evidence>
<dbReference type="SMART" id="SM00185">
    <property type="entry name" value="ARM"/>
    <property type="match status" value="12"/>
</dbReference>
<evidence type="ECO:0000313" key="8">
    <source>
        <dbReference type="RefSeq" id="XP_032802467.1"/>
    </source>
</evidence>
<protein>
    <submittedName>
        <fullName evidence="8">Catenin beta-1-like isoform X1</fullName>
    </submittedName>
</protein>
<dbReference type="CDD" id="cd21719">
    <property type="entry name" value="CTNNAbd_CTNNB1-like"/>
    <property type="match status" value="1"/>
</dbReference>
<dbReference type="GO" id="GO:0016020">
    <property type="term" value="C:membrane"/>
    <property type="evidence" value="ECO:0007669"/>
    <property type="project" value="UniProtKB-ARBA"/>
</dbReference>
<dbReference type="InterPro" id="IPR011989">
    <property type="entry name" value="ARM-like"/>
</dbReference>
<organism evidence="7 8">
    <name type="scientific">Petromyzon marinus</name>
    <name type="common">Sea lamprey</name>
    <dbReference type="NCBI Taxonomy" id="7757"/>
    <lineage>
        <taxon>Eukaryota</taxon>
        <taxon>Metazoa</taxon>
        <taxon>Chordata</taxon>
        <taxon>Craniata</taxon>
        <taxon>Vertebrata</taxon>
        <taxon>Cyclostomata</taxon>
        <taxon>Hyperoartia</taxon>
        <taxon>Petromyzontiformes</taxon>
        <taxon>Petromyzontidae</taxon>
        <taxon>Petromyzon</taxon>
    </lineage>
</organism>
<dbReference type="KEGG" id="pmrn:116938855"/>
<feature type="repeat" description="ARM" evidence="5">
    <location>
        <begin position="317"/>
        <end position="360"/>
    </location>
</feature>
<dbReference type="SUPFAM" id="SSF48371">
    <property type="entry name" value="ARM repeat"/>
    <property type="match status" value="1"/>
</dbReference>
<evidence type="ECO:0000256" key="1">
    <source>
        <dbReference type="ARBA" id="ARBA00004496"/>
    </source>
</evidence>
<evidence type="ECO:0000256" key="5">
    <source>
        <dbReference type="PROSITE-ProRule" id="PRU00259"/>
    </source>
</evidence>
<feature type="repeat" description="ARM" evidence="5">
    <location>
        <begin position="149"/>
        <end position="189"/>
    </location>
</feature>
<dbReference type="RefSeq" id="XP_032802467.1">
    <property type="nucleotide sequence ID" value="XM_032946576.1"/>
</dbReference>
<sequence>MASQADFMELDMQLEPDRKVQVTQWQQQSYLDSGIQSGVNTTAPSLSGKGNPEDGEETRVVYEWERTFNANLSHDHTPDAESHFASTRAQRIRAAMFPETLEEGAQAPSTQFDAEQPTNVQRLAEPSQMLKQAVVNLINYQDDAEVATRAIPELTKLLNDDDPVVMGNAAMMVHQLSKKEAARHAIMDSPQMVAALVRAAQNTNDMETARCAAGALHNLSHHRQGLLAIFKSGGIPALVKLLSCPVESVLFYAITTLHNLLLHQEGSKMAVRLAGGLQKMVALLNKNNVKFLAITTDCLQLLAYGNQESKLIILASGGPAGLVHIMRTYTYEKLLWTTSRVLKVLSVCPSNKPAIVEAGGMQALGLHLVSPSQRLMQNCLWTLRNLSDAATKQENMEGLLQSLVELLGSNDVNVVTCGAGILSNLTCNNYRNKMVVCQVGGIEALVQTVLQAGDREDITEPAVCALRHLTSRHPDAELAQKAVRLHYGLPITVKLLQPPSRWPLIKAVVGLIRNLALLPDNHAPLREHGAIPHLVQLLVRAHQDTQRQSAGSGGQPQYVDGIRMEEIVEGCTGALHILARDAHNRTVIRGLNTIPLFVQLLYSNIENVQRVAAGVLCELAQEKEAAEAVEAEGATAPLTELLHSRNEGVATYAAAVLFRMSEDKPQDFKKRLSVELTHSLFRDDPAAWNEGGVMGGDVMHPVDAGGYHQSDMYGSHGSLLQPGGPMQHSGYPGEPMGMEPMLDHELGGPHRSQDFPEVMGDLSHQDLPRQDMNGLPPHPGENGHMAWFDSDL</sequence>
<gene>
    <name evidence="8" type="primary">LOC116938855</name>
</gene>
<dbReference type="PANTHER" id="PTHR45976">
    <property type="entry name" value="ARMADILLO SEGMENT POLARITY PROTEIN"/>
    <property type="match status" value="1"/>
</dbReference>
<comment type="similarity">
    <text evidence="2">Belongs to the beta-catenin family.</text>
</comment>
<feature type="repeat" description="ARM" evidence="5">
    <location>
        <begin position="191"/>
        <end position="234"/>
    </location>
</feature>
<feature type="region of interest" description="Disordered" evidence="6">
    <location>
        <begin position="771"/>
        <end position="792"/>
    </location>
</feature>
<feature type="compositionally biased region" description="Polar residues" evidence="6">
    <location>
        <begin position="33"/>
        <end position="45"/>
    </location>
</feature>
<dbReference type="PROSITE" id="PS50176">
    <property type="entry name" value="ARM_REPEAT"/>
    <property type="match status" value="9"/>
</dbReference>
<evidence type="ECO:0000256" key="3">
    <source>
        <dbReference type="ARBA" id="ARBA00022490"/>
    </source>
</evidence>
<reference evidence="8" key="1">
    <citation type="submission" date="2025-08" db="UniProtKB">
        <authorList>
            <consortium name="RefSeq"/>
        </authorList>
    </citation>
    <scope>IDENTIFICATION</scope>
    <source>
        <tissue evidence="8">Sperm</tissue>
    </source>
</reference>
<comment type="subcellular location">
    <subcellularLocation>
        <location evidence="1">Cytoplasm</location>
    </subcellularLocation>
</comment>
<dbReference type="AlphaFoldDB" id="A0AAJ7SN89"/>
<dbReference type="Proteomes" id="UP001318040">
    <property type="component" value="Chromosome 4"/>
</dbReference>
<accession>A0AAJ7SN89</accession>
<keyword evidence="3" id="KW-0963">Cytoplasm</keyword>
<dbReference type="InterPro" id="IPR000225">
    <property type="entry name" value="Armadillo"/>
</dbReference>
<feature type="repeat" description="ARM" evidence="5">
    <location>
        <begin position="440"/>
        <end position="477"/>
    </location>
</feature>
<feature type="region of interest" description="Disordered" evidence="6">
    <location>
        <begin position="33"/>
        <end position="55"/>
    </location>
</feature>
<dbReference type="GO" id="GO:0007155">
    <property type="term" value="P:cell adhesion"/>
    <property type="evidence" value="ECO:0007669"/>
    <property type="project" value="InterPro"/>
</dbReference>
<keyword evidence="4" id="KW-0677">Repeat</keyword>
<feature type="repeat" description="ARM" evidence="5">
    <location>
        <begin position="233"/>
        <end position="275"/>
    </location>
</feature>
<name>A0AAJ7SN89_PETMA</name>
<dbReference type="InterPro" id="IPR016024">
    <property type="entry name" value="ARM-type_fold"/>
</dbReference>
<dbReference type="GO" id="GO:0005911">
    <property type="term" value="C:cell-cell junction"/>
    <property type="evidence" value="ECO:0007669"/>
    <property type="project" value="UniProtKB-ARBA"/>
</dbReference>
<evidence type="ECO:0000313" key="7">
    <source>
        <dbReference type="Proteomes" id="UP001318040"/>
    </source>
</evidence>
<proteinExistence type="inferred from homology"/>
<evidence type="ECO:0000256" key="2">
    <source>
        <dbReference type="ARBA" id="ARBA00005462"/>
    </source>
</evidence>
<keyword evidence="7" id="KW-1185">Reference proteome</keyword>
<feature type="repeat" description="ARM" evidence="5">
    <location>
        <begin position="275"/>
        <end position="317"/>
    </location>
</feature>
<dbReference type="GeneID" id="116938855"/>
<dbReference type="InterPro" id="IPR013284">
    <property type="entry name" value="Beta-catenin"/>
</dbReference>
<dbReference type="GO" id="GO:0005737">
    <property type="term" value="C:cytoplasm"/>
    <property type="evidence" value="ECO:0007669"/>
    <property type="project" value="UniProtKB-SubCell"/>
</dbReference>
<feature type="repeat" description="ARM" evidence="5">
    <location>
        <begin position="592"/>
        <end position="634"/>
    </location>
</feature>
<dbReference type="FunFam" id="1.25.10.10:FF:000015">
    <property type="entry name" value="Catenin beta-1"/>
    <property type="match status" value="1"/>
</dbReference>
<dbReference type="Pfam" id="PF00514">
    <property type="entry name" value="Arm"/>
    <property type="match status" value="4"/>
</dbReference>
<dbReference type="Gene3D" id="1.25.10.10">
    <property type="entry name" value="Leucine-rich Repeat Variant"/>
    <property type="match status" value="1"/>
</dbReference>
<feature type="repeat" description="ARM" evidence="5">
    <location>
        <begin position="398"/>
        <end position="440"/>
    </location>
</feature>
<evidence type="ECO:0000256" key="4">
    <source>
        <dbReference type="ARBA" id="ARBA00022737"/>
    </source>
</evidence>
<dbReference type="PRINTS" id="PR01869">
    <property type="entry name" value="BCATNINFAMLY"/>
</dbReference>
<feature type="repeat" description="ARM" evidence="5">
    <location>
        <begin position="487"/>
        <end position="530"/>
    </location>
</feature>
<dbReference type="GO" id="GO:0045296">
    <property type="term" value="F:cadherin binding"/>
    <property type="evidence" value="ECO:0007669"/>
    <property type="project" value="InterPro"/>
</dbReference>